<proteinExistence type="inferred from homology"/>
<dbReference type="GO" id="GO:0050152">
    <property type="term" value="F:omega-amidase activity"/>
    <property type="evidence" value="ECO:0007669"/>
    <property type="project" value="UniProtKB-EC"/>
</dbReference>
<gene>
    <name evidence="7" type="ORF">DI598_14120</name>
</gene>
<evidence type="ECO:0000256" key="4">
    <source>
        <dbReference type="ARBA" id="ARBA00052904"/>
    </source>
</evidence>
<dbReference type="EMBL" id="QFOI01000300">
    <property type="protein sequence ID" value="PZP44749.1"/>
    <property type="molecule type" value="Genomic_DNA"/>
</dbReference>
<comment type="catalytic activity">
    <reaction evidence="4">
        <text>a monoamide of a dicarboxylate + H2O = a dicarboxylate + NH4(+)</text>
        <dbReference type="Rhea" id="RHEA:11716"/>
        <dbReference type="ChEBI" id="CHEBI:15377"/>
        <dbReference type="ChEBI" id="CHEBI:28938"/>
        <dbReference type="ChEBI" id="CHEBI:28965"/>
        <dbReference type="ChEBI" id="CHEBI:77450"/>
        <dbReference type="EC" id="3.5.1.3"/>
    </reaction>
</comment>
<organism evidence="7 8">
    <name type="scientific">Pseudopedobacter saltans</name>
    <dbReference type="NCBI Taxonomy" id="151895"/>
    <lineage>
        <taxon>Bacteria</taxon>
        <taxon>Pseudomonadati</taxon>
        <taxon>Bacteroidota</taxon>
        <taxon>Sphingobacteriia</taxon>
        <taxon>Sphingobacteriales</taxon>
        <taxon>Sphingobacteriaceae</taxon>
        <taxon>Pseudopedobacter</taxon>
    </lineage>
</organism>
<dbReference type="GO" id="GO:0106008">
    <property type="term" value="F:2-oxoglutaramate amidase activity"/>
    <property type="evidence" value="ECO:0007669"/>
    <property type="project" value="TreeGrafter"/>
</dbReference>
<dbReference type="NCBIfam" id="NF007757">
    <property type="entry name" value="PRK10438.1"/>
    <property type="match status" value="1"/>
</dbReference>
<comment type="similarity">
    <text evidence="1">Belongs to the carbon-nitrogen hydrolase superfamily. NIT1/NIT2 family.</text>
</comment>
<evidence type="ECO:0000256" key="5">
    <source>
        <dbReference type="ARBA" id="ARBA00072139"/>
    </source>
</evidence>
<keyword evidence="2 7" id="KW-0378">Hydrolase</keyword>
<dbReference type="Proteomes" id="UP000249645">
    <property type="component" value="Unassembled WGS sequence"/>
</dbReference>
<comment type="caution">
    <text evidence="7">The sequence shown here is derived from an EMBL/GenBank/DDBJ whole genome shotgun (WGS) entry which is preliminary data.</text>
</comment>
<dbReference type="FunFam" id="3.60.110.10:FF:000004">
    <property type="entry name" value="Carbon-nitrogen hydrolase"/>
    <property type="match status" value="1"/>
</dbReference>
<dbReference type="CDD" id="cd07575">
    <property type="entry name" value="Xc-1258_like"/>
    <property type="match status" value="1"/>
</dbReference>
<name>A0A2W5GRW6_9SPHI</name>
<dbReference type="SUPFAM" id="SSF56317">
    <property type="entry name" value="Carbon-nitrogen hydrolase"/>
    <property type="match status" value="1"/>
</dbReference>
<evidence type="ECO:0000313" key="8">
    <source>
        <dbReference type="Proteomes" id="UP000249645"/>
    </source>
</evidence>
<dbReference type="Pfam" id="PF00795">
    <property type="entry name" value="CN_hydrolase"/>
    <property type="match status" value="1"/>
</dbReference>
<dbReference type="InterPro" id="IPR036526">
    <property type="entry name" value="C-N_Hydrolase_sf"/>
</dbReference>
<dbReference type="Gene3D" id="3.60.110.10">
    <property type="entry name" value="Carbon-nitrogen hydrolase"/>
    <property type="match status" value="1"/>
</dbReference>
<protein>
    <recommendedName>
        <fullName evidence="5">Omega-amidase YafV</fullName>
        <ecNumber evidence="3">3.5.1.3</ecNumber>
    </recommendedName>
</protein>
<accession>A0A2W5GRW6</accession>
<sequence>MNDLTITLIQTNLVWEDKNANLQLLEEKIGSIREKTHIVILPEMFFTGFSMHPEQFAETMDGTTIGWMKKIAQEKKIILTGSVIVEEDGSYFNRMVWMMPNGQYCLYDKRHLFGYAGEDKHYSAGEKRVIVSVNGWRILLQVCYDLRFPVWARQQSTKEQLYEYDAIIYVANWPEKRNLAWKTLLQARAIENMSFVVGVNRVGNDGNGFHHSGDSRIIHPLGTLLYDKTEEEDVFTYTLEANELLKTRDRFPFAKDADHFKIFN</sequence>
<dbReference type="InterPro" id="IPR052737">
    <property type="entry name" value="Omega-amidase_YafV"/>
</dbReference>
<dbReference type="PANTHER" id="PTHR47799:SF1">
    <property type="entry name" value="OMEGA-AMIDASE YAFV"/>
    <property type="match status" value="1"/>
</dbReference>
<evidence type="ECO:0000256" key="2">
    <source>
        <dbReference type="ARBA" id="ARBA00022801"/>
    </source>
</evidence>
<evidence type="ECO:0000259" key="6">
    <source>
        <dbReference type="PROSITE" id="PS50263"/>
    </source>
</evidence>
<evidence type="ECO:0000313" key="7">
    <source>
        <dbReference type="EMBL" id="PZP44749.1"/>
    </source>
</evidence>
<dbReference type="PANTHER" id="PTHR47799">
    <property type="entry name" value="OMEGA-AMIDASE YAFV"/>
    <property type="match status" value="1"/>
</dbReference>
<feature type="domain" description="CN hydrolase" evidence="6">
    <location>
        <begin position="4"/>
        <end position="241"/>
    </location>
</feature>
<dbReference type="InterPro" id="IPR003010">
    <property type="entry name" value="C-N_Hydrolase"/>
</dbReference>
<dbReference type="AlphaFoldDB" id="A0A2W5GRW6"/>
<reference evidence="7 8" key="1">
    <citation type="submission" date="2017-11" db="EMBL/GenBank/DDBJ databases">
        <title>Infants hospitalized years apart are colonized by the same room-sourced microbial strains.</title>
        <authorList>
            <person name="Brooks B."/>
            <person name="Olm M.R."/>
            <person name="Firek B.A."/>
            <person name="Baker R."/>
            <person name="Thomas B.C."/>
            <person name="Morowitz M.J."/>
            <person name="Banfield J.F."/>
        </authorList>
    </citation>
    <scope>NUCLEOTIDE SEQUENCE [LARGE SCALE GENOMIC DNA]</scope>
    <source>
        <strain evidence="7">S2_009_000_R2_76</strain>
    </source>
</reference>
<evidence type="ECO:0000256" key="3">
    <source>
        <dbReference type="ARBA" id="ARBA00039118"/>
    </source>
</evidence>
<dbReference type="PROSITE" id="PS50263">
    <property type="entry name" value="CN_HYDROLASE"/>
    <property type="match status" value="1"/>
</dbReference>
<dbReference type="EC" id="3.5.1.3" evidence="3"/>
<evidence type="ECO:0000256" key="1">
    <source>
        <dbReference type="ARBA" id="ARBA00010613"/>
    </source>
</evidence>